<dbReference type="GeneTree" id="ENSGT00940000159104"/>
<dbReference type="InterPro" id="IPR036028">
    <property type="entry name" value="SH3-like_dom_sf"/>
</dbReference>
<dbReference type="SUPFAM" id="SSF50044">
    <property type="entry name" value="SH3-domain"/>
    <property type="match status" value="1"/>
</dbReference>
<dbReference type="SMART" id="SM00252">
    <property type="entry name" value="SH2"/>
    <property type="match status" value="1"/>
</dbReference>
<dbReference type="Gene3D" id="3.30.505.10">
    <property type="entry name" value="SH2 domain"/>
    <property type="match status" value="1"/>
</dbReference>
<feature type="domain" description="SH2" evidence="4">
    <location>
        <begin position="86"/>
        <end position="177"/>
    </location>
</feature>
<dbReference type="FunFam" id="3.30.505.10:FF:000039">
    <property type="entry name" value="src-like-adapter isoform X1"/>
    <property type="match status" value="1"/>
</dbReference>
<dbReference type="Proteomes" id="UP000694546">
    <property type="component" value="Chromosome 22"/>
</dbReference>
<dbReference type="InterPro" id="IPR043539">
    <property type="entry name" value="Grb2-like"/>
</dbReference>
<organism evidence="5 6">
    <name type="scientific">Gadus morhua</name>
    <name type="common">Atlantic cod</name>
    <dbReference type="NCBI Taxonomy" id="8049"/>
    <lineage>
        <taxon>Eukaryota</taxon>
        <taxon>Metazoa</taxon>
        <taxon>Chordata</taxon>
        <taxon>Craniata</taxon>
        <taxon>Vertebrata</taxon>
        <taxon>Euteleostomi</taxon>
        <taxon>Actinopterygii</taxon>
        <taxon>Neopterygii</taxon>
        <taxon>Teleostei</taxon>
        <taxon>Neoteleostei</taxon>
        <taxon>Acanthomorphata</taxon>
        <taxon>Zeiogadaria</taxon>
        <taxon>Gadariae</taxon>
        <taxon>Gadiformes</taxon>
        <taxon>Gadoidei</taxon>
        <taxon>Gadidae</taxon>
        <taxon>Gadus</taxon>
    </lineage>
</organism>
<evidence type="ECO:0000256" key="2">
    <source>
        <dbReference type="PROSITE-ProRule" id="PRU00191"/>
    </source>
</evidence>
<dbReference type="PRINTS" id="PR00401">
    <property type="entry name" value="SH2DOMAIN"/>
</dbReference>
<gene>
    <name evidence="5" type="primary">SLA</name>
    <name evidence="5" type="synonym">sla1a</name>
</gene>
<dbReference type="OMA" id="WRMGNMM"/>
<dbReference type="PROSITE" id="PS50001">
    <property type="entry name" value="SH2"/>
    <property type="match status" value="1"/>
</dbReference>
<keyword evidence="6" id="KW-1185">Reference proteome</keyword>
<evidence type="ECO:0000256" key="1">
    <source>
        <dbReference type="ARBA" id="ARBA00023288"/>
    </source>
</evidence>
<proteinExistence type="predicted"/>
<evidence type="ECO:0000256" key="3">
    <source>
        <dbReference type="SAM" id="MobiDB-lite"/>
    </source>
</evidence>
<dbReference type="PANTHER" id="PTHR46037">
    <property type="entry name" value="PROTEIN ENHANCER OF SEVENLESS 2B"/>
    <property type="match status" value="1"/>
</dbReference>
<dbReference type="Ensembl" id="ENSGMOT00000018753.2">
    <property type="protein sequence ID" value="ENSGMOP00000018305.2"/>
    <property type="gene ID" value="ENSGMOG00000017038.2"/>
</dbReference>
<evidence type="ECO:0000259" key="4">
    <source>
        <dbReference type="PROSITE" id="PS50001"/>
    </source>
</evidence>
<evidence type="ECO:0000313" key="6">
    <source>
        <dbReference type="Proteomes" id="UP000694546"/>
    </source>
</evidence>
<dbReference type="AlphaFoldDB" id="A0A8C4ZMK6"/>
<reference evidence="5" key="2">
    <citation type="submission" date="2025-09" db="UniProtKB">
        <authorList>
            <consortium name="Ensembl"/>
        </authorList>
    </citation>
    <scope>IDENTIFICATION</scope>
</reference>
<dbReference type="InterPro" id="IPR036860">
    <property type="entry name" value="SH2_dom_sf"/>
</dbReference>
<dbReference type="GeneID" id="115535538"/>
<dbReference type="SUPFAM" id="SSF55550">
    <property type="entry name" value="SH2 domain"/>
    <property type="match status" value="1"/>
</dbReference>
<dbReference type="InterPro" id="IPR000980">
    <property type="entry name" value="SH2"/>
</dbReference>
<keyword evidence="2" id="KW-0727">SH2 domain</keyword>
<reference evidence="5" key="1">
    <citation type="submission" date="2025-08" db="UniProtKB">
        <authorList>
            <consortium name="Ensembl"/>
        </authorList>
    </citation>
    <scope>IDENTIFICATION</scope>
</reference>
<dbReference type="Pfam" id="PF00017">
    <property type="entry name" value="SH2"/>
    <property type="match status" value="1"/>
</dbReference>
<feature type="region of interest" description="Disordered" evidence="3">
    <location>
        <begin position="239"/>
        <end position="266"/>
    </location>
</feature>
<evidence type="ECO:0000313" key="5">
    <source>
        <dbReference type="Ensembl" id="ENSGMOP00000018305.2"/>
    </source>
</evidence>
<dbReference type="RefSeq" id="XP_030202673.1">
    <property type="nucleotide sequence ID" value="XM_030346813.1"/>
</dbReference>
<dbReference type="OrthoDB" id="9924021at2759"/>
<sequence length="266" mass="29894">MGNLIKGAAKEANEEEPDITHKGLGGEVLVVTGDYPSPLVSKPIFRMGEKLTVLAQEASWWRVRSVRTRTENYIPNTHVAKVYHGWLFEGLERQKAEALLQMPCNVLGSFLVRESTSDRGVYSLSVKHRGVQHYRICRMDNSWYYISPRLTFQCLEDMISHYSDCADGLCCTLSCPCLSGTSAEQPNTAPPVVMRRNFNWKDVDRRTFHEDADGVGTAMSYGVRNSMAAYMSLSGALEGGSQKRKNRNKKSKSVLVPSWDYDPDDV</sequence>
<protein>
    <submittedName>
        <fullName evidence="5">Src like adaptor 1a</fullName>
    </submittedName>
</protein>
<dbReference type="Gene3D" id="2.30.30.40">
    <property type="entry name" value="SH3 Domains"/>
    <property type="match status" value="1"/>
</dbReference>
<keyword evidence="1" id="KW-0449">Lipoprotein</keyword>
<name>A0A8C4ZMK6_GADMO</name>
<feature type="compositionally biased region" description="Basic residues" evidence="3">
    <location>
        <begin position="242"/>
        <end position="252"/>
    </location>
</feature>
<accession>A0A8C4ZMK6</accession>